<sequence>MCSLICVSRQVSDAYMYKSIINYGPNARVVKEHPKDAVVGSGDSDLLQLVRRLSSSDHVKMGANVSRHSSKGLSGRRSQSSGSICNGKGRHGDGKMCGSLPSYLDDRNSTGCNNNHHDCEKPPLDEVQRIPPLGDGAPLHWKFSDNQTALCDQGYGSERSPEEEYPPPLPDHDSQCHHHLEPHACYPFITPESTFIVKLTKSSRGLGLSVTGGIDSGGSWPGLIRIKRLFPHQPASACGLLNVGDLLIEANGITLTGLTNYEALEVLRTAPNQVDLKVCRPPPDVLSCVSPISEVPPPPPRREPPTSLNLHSSEMYCTPEDDYYHGEFEVTLTKIQGSLGFTLRKEDDSALGHYVRALVREPALTDGRIRAGDKIIAVNEVEISSMSHEQAVQFLRQCGDVVKLRLYRDSAQTPVAALSPTETTPRTSFSKKTNLRQEAVDMLNDIAVRKLIPSNHPTYKCTQSPTSSPRRLRRQACPSDASQMTDVSMKYLINEEQFHEGLLQKCSLPYDDDINLFTIDPDDGDRPSRPSSLDLYNPNQTPVACRKPRFNFSLAHNAYELNNLDADVLDAPNLTYNLGNDDVKSTEVECGDSFPKEPASMPHIPSDNPGFSYKNPAYQSAHPPCGTELEEKPAPPVAKSGKPDDSNMKKWKGVVFEGHDEKEEVPKMTIEEEYEILAIELNRGWNSRLGFSLQGAAGVTYVSAVHADSVAARDGRLKPGDRVIKVNDESVEHLSTNEIIDLLRIVRGPVCIVVSRIKSKEDCPKSNAEN</sequence>
<feature type="region of interest" description="Disordered" evidence="1">
    <location>
        <begin position="619"/>
        <end position="645"/>
    </location>
</feature>
<dbReference type="SUPFAM" id="SSF50156">
    <property type="entry name" value="PDZ domain-like"/>
    <property type="match status" value="3"/>
</dbReference>
<evidence type="ECO:0000313" key="4">
    <source>
        <dbReference type="Proteomes" id="UP001168821"/>
    </source>
</evidence>
<feature type="region of interest" description="Disordered" evidence="1">
    <location>
        <begin position="290"/>
        <end position="309"/>
    </location>
</feature>
<feature type="region of interest" description="Disordered" evidence="1">
    <location>
        <begin position="63"/>
        <end position="88"/>
    </location>
</feature>
<accession>A0AA38IXN9</accession>
<dbReference type="Gene3D" id="2.30.42.10">
    <property type="match status" value="3"/>
</dbReference>
<dbReference type="InterPro" id="IPR036034">
    <property type="entry name" value="PDZ_sf"/>
</dbReference>
<gene>
    <name evidence="3" type="ORF">Zmor_000584</name>
</gene>
<dbReference type="FunFam" id="2.30.42.10:FF:000390">
    <property type="match status" value="1"/>
</dbReference>
<dbReference type="CDD" id="cd00136">
    <property type="entry name" value="PDZ_canonical"/>
    <property type="match status" value="1"/>
</dbReference>
<feature type="domain" description="PDZ" evidence="2">
    <location>
        <begin position="329"/>
        <end position="410"/>
    </location>
</feature>
<feature type="region of interest" description="Disordered" evidence="1">
    <location>
        <begin position="457"/>
        <end position="481"/>
    </location>
</feature>
<feature type="region of interest" description="Disordered" evidence="1">
    <location>
        <begin position="520"/>
        <end position="540"/>
    </location>
</feature>
<feature type="domain" description="PDZ" evidence="2">
    <location>
        <begin position="678"/>
        <end position="758"/>
    </location>
</feature>
<evidence type="ECO:0000256" key="1">
    <source>
        <dbReference type="SAM" id="MobiDB-lite"/>
    </source>
</evidence>
<dbReference type="PROSITE" id="PS50106">
    <property type="entry name" value="PDZ"/>
    <property type="match status" value="3"/>
</dbReference>
<dbReference type="AlphaFoldDB" id="A0AA38IXN9"/>
<dbReference type="EMBL" id="JALNTZ010000001">
    <property type="protein sequence ID" value="KAJ3665070.1"/>
    <property type="molecule type" value="Genomic_DNA"/>
</dbReference>
<dbReference type="Pfam" id="PF00595">
    <property type="entry name" value="PDZ"/>
    <property type="match status" value="3"/>
</dbReference>
<dbReference type="SMART" id="SM00228">
    <property type="entry name" value="PDZ"/>
    <property type="match status" value="3"/>
</dbReference>
<protein>
    <recommendedName>
        <fullName evidence="2">PDZ domain-containing protein</fullName>
    </recommendedName>
</protein>
<organism evidence="3 4">
    <name type="scientific">Zophobas morio</name>
    <dbReference type="NCBI Taxonomy" id="2755281"/>
    <lineage>
        <taxon>Eukaryota</taxon>
        <taxon>Metazoa</taxon>
        <taxon>Ecdysozoa</taxon>
        <taxon>Arthropoda</taxon>
        <taxon>Hexapoda</taxon>
        <taxon>Insecta</taxon>
        <taxon>Pterygota</taxon>
        <taxon>Neoptera</taxon>
        <taxon>Endopterygota</taxon>
        <taxon>Coleoptera</taxon>
        <taxon>Polyphaga</taxon>
        <taxon>Cucujiformia</taxon>
        <taxon>Tenebrionidae</taxon>
        <taxon>Zophobas</taxon>
    </lineage>
</organism>
<comment type="caution">
    <text evidence="3">The sequence shown here is derived from an EMBL/GenBank/DDBJ whole genome shotgun (WGS) entry which is preliminary data.</text>
</comment>
<keyword evidence="4" id="KW-1185">Reference proteome</keyword>
<feature type="compositionally biased region" description="Polar residues" evidence="1">
    <location>
        <begin position="457"/>
        <end position="469"/>
    </location>
</feature>
<dbReference type="PANTHER" id="PTHR46900">
    <property type="entry name" value="TYROSINE-PROTEIN PHOSPHATASE NON-RECEPTOR TYPE 13"/>
    <property type="match status" value="1"/>
</dbReference>
<dbReference type="InterPro" id="IPR052074">
    <property type="entry name" value="NonRcpt_TyrProt_Phosphatase"/>
</dbReference>
<feature type="compositionally biased region" description="Low complexity" evidence="1">
    <location>
        <begin position="71"/>
        <end position="83"/>
    </location>
</feature>
<evidence type="ECO:0000313" key="3">
    <source>
        <dbReference type="EMBL" id="KAJ3665070.1"/>
    </source>
</evidence>
<dbReference type="InterPro" id="IPR001478">
    <property type="entry name" value="PDZ"/>
</dbReference>
<dbReference type="Proteomes" id="UP001168821">
    <property type="component" value="Unassembled WGS sequence"/>
</dbReference>
<dbReference type="PANTHER" id="PTHR46900:SF4">
    <property type="entry name" value="FERM AND PDZ DOMAIN CONTAINING 2"/>
    <property type="match status" value="1"/>
</dbReference>
<reference evidence="3" key="1">
    <citation type="journal article" date="2023" name="G3 (Bethesda)">
        <title>Whole genome assemblies of Zophobas morio and Tenebrio molitor.</title>
        <authorList>
            <person name="Kaur S."/>
            <person name="Stinson S.A."/>
            <person name="diCenzo G.C."/>
        </authorList>
    </citation>
    <scope>NUCLEOTIDE SEQUENCE</scope>
    <source>
        <strain evidence="3">QUZm001</strain>
    </source>
</reference>
<name>A0AA38IXN9_9CUCU</name>
<proteinExistence type="predicted"/>
<evidence type="ECO:0000259" key="2">
    <source>
        <dbReference type="PROSITE" id="PS50106"/>
    </source>
</evidence>
<feature type="domain" description="PDZ" evidence="2">
    <location>
        <begin position="196"/>
        <end position="282"/>
    </location>
</feature>